<sequence length="30" mass="3429">MMSSFSAQSKTWSSTIGKNDNGFPDMWMKQ</sequence>
<feature type="compositionally biased region" description="Polar residues" evidence="1">
    <location>
        <begin position="1"/>
        <end position="18"/>
    </location>
</feature>
<organism evidence="2">
    <name type="scientific">marine sediment metagenome</name>
    <dbReference type="NCBI Taxonomy" id="412755"/>
    <lineage>
        <taxon>unclassified sequences</taxon>
        <taxon>metagenomes</taxon>
        <taxon>ecological metagenomes</taxon>
    </lineage>
</organism>
<evidence type="ECO:0000313" key="2">
    <source>
        <dbReference type="EMBL" id="GAH07710.1"/>
    </source>
</evidence>
<dbReference type="AlphaFoldDB" id="X1DHD6"/>
<feature type="region of interest" description="Disordered" evidence="1">
    <location>
        <begin position="1"/>
        <end position="30"/>
    </location>
</feature>
<evidence type="ECO:0000256" key="1">
    <source>
        <dbReference type="SAM" id="MobiDB-lite"/>
    </source>
</evidence>
<comment type="caution">
    <text evidence="2">The sequence shown here is derived from an EMBL/GenBank/DDBJ whole genome shotgun (WGS) entry which is preliminary data.</text>
</comment>
<gene>
    <name evidence="2" type="ORF">S01H4_55637</name>
</gene>
<dbReference type="EMBL" id="BART01032134">
    <property type="protein sequence ID" value="GAH07710.1"/>
    <property type="molecule type" value="Genomic_DNA"/>
</dbReference>
<reference evidence="2" key="1">
    <citation type="journal article" date="2014" name="Front. Microbiol.">
        <title>High frequency of phylogenetically diverse reductive dehalogenase-homologous genes in deep subseafloor sedimentary metagenomes.</title>
        <authorList>
            <person name="Kawai M."/>
            <person name="Futagami T."/>
            <person name="Toyoda A."/>
            <person name="Takaki Y."/>
            <person name="Nishi S."/>
            <person name="Hori S."/>
            <person name="Arai W."/>
            <person name="Tsubouchi T."/>
            <person name="Morono Y."/>
            <person name="Uchiyama I."/>
            <person name="Ito T."/>
            <person name="Fujiyama A."/>
            <person name="Inagaki F."/>
            <person name="Takami H."/>
        </authorList>
    </citation>
    <scope>NUCLEOTIDE SEQUENCE</scope>
    <source>
        <strain evidence="2">Expedition CK06-06</strain>
    </source>
</reference>
<accession>X1DHD6</accession>
<name>X1DHD6_9ZZZZ</name>
<feature type="non-terminal residue" evidence="2">
    <location>
        <position position="30"/>
    </location>
</feature>
<protein>
    <submittedName>
        <fullName evidence="2">Uncharacterized protein</fullName>
    </submittedName>
</protein>
<proteinExistence type="predicted"/>